<evidence type="ECO:0000313" key="3">
    <source>
        <dbReference type="Proteomes" id="UP001318860"/>
    </source>
</evidence>
<dbReference type="SUPFAM" id="SSF53098">
    <property type="entry name" value="Ribonuclease H-like"/>
    <property type="match status" value="1"/>
</dbReference>
<dbReference type="PANTHER" id="PTHR47723">
    <property type="entry name" value="OS05G0353850 PROTEIN"/>
    <property type="match status" value="1"/>
</dbReference>
<accession>A0ABR0TYC5</accession>
<dbReference type="InterPro" id="IPR012337">
    <property type="entry name" value="RNaseH-like_sf"/>
</dbReference>
<dbReference type="Pfam" id="PF13456">
    <property type="entry name" value="RVT_3"/>
    <property type="match status" value="1"/>
</dbReference>
<gene>
    <name evidence="2" type="ORF">DH2020_007271</name>
</gene>
<dbReference type="EMBL" id="JABTTQ020003506">
    <property type="protein sequence ID" value="KAK6115002.1"/>
    <property type="molecule type" value="Genomic_DNA"/>
</dbReference>
<organism evidence="2 3">
    <name type="scientific">Rehmannia glutinosa</name>
    <name type="common">Chinese foxglove</name>
    <dbReference type="NCBI Taxonomy" id="99300"/>
    <lineage>
        <taxon>Eukaryota</taxon>
        <taxon>Viridiplantae</taxon>
        <taxon>Streptophyta</taxon>
        <taxon>Embryophyta</taxon>
        <taxon>Tracheophyta</taxon>
        <taxon>Spermatophyta</taxon>
        <taxon>Magnoliopsida</taxon>
        <taxon>eudicotyledons</taxon>
        <taxon>Gunneridae</taxon>
        <taxon>Pentapetalae</taxon>
        <taxon>asterids</taxon>
        <taxon>lamiids</taxon>
        <taxon>Lamiales</taxon>
        <taxon>Orobanchaceae</taxon>
        <taxon>Rehmannieae</taxon>
        <taxon>Rehmannia</taxon>
    </lineage>
</organism>
<dbReference type="PROSITE" id="PS50879">
    <property type="entry name" value="RNASE_H_1"/>
    <property type="match status" value="1"/>
</dbReference>
<dbReference type="PANTHER" id="PTHR47723:SF19">
    <property type="entry name" value="POLYNUCLEOTIDYL TRANSFERASE, RIBONUCLEASE H-LIKE SUPERFAMILY PROTEIN"/>
    <property type="match status" value="1"/>
</dbReference>
<comment type="caution">
    <text evidence="2">The sequence shown here is derived from an EMBL/GenBank/DDBJ whole genome shotgun (WGS) entry which is preliminary data.</text>
</comment>
<proteinExistence type="predicted"/>
<sequence length="219" mass="24408">MDKRFSHRRIVAQIILSLQASSSLSWRGDFSAGRKLGIRVKQGQHCTTRCIKVTWRVPDMGWFKLNIDGASRGNPGLAGCGGVIRDTQATIIAGFSTFIDVASNVQAELRAILLGLELCQSLHLENIWIETDSLTSIQLLANPPPFSWVFQDVVLRIQWLMSQLRVKISHIYREGNAVADFLANMAIDKCLDSIFDNVSFPKQAACLASLDYLPSFRVL</sequence>
<dbReference type="Gene3D" id="3.30.420.10">
    <property type="entry name" value="Ribonuclease H-like superfamily/Ribonuclease H"/>
    <property type="match status" value="1"/>
</dbReference>
<reference evidence="2 3" key="1">
    <citation type="journal article" date="2021" name="Comput. Struct. Biotechnol. J.">
        <title>De novo genome assembly of the potent medicinal plant Rehmannia glutinosa using nanopore technology.</title>
        <authorList>
            <person name="Ma L."/>
            <person name="Dong C."/>
            <person name="Song C."/>
            <person name="Wang X."/>
            <person name="Zheng X."/>
            <person name="Niu Y."/>
            <person name="Chen S."/>
            <person name="Feng W."/>
        </authorList>
    </citation>
    <scope>NUCLEOTIDE SEQUENCE [LARGE SCALE GENOMIC DNA]</scope>
    <source>
        <strain evidence="2">DH-2019</strain>
    </source>
</reference>
<evidence type="ECO:0000313" key="2">
    <source>
        <dbReference type="EMBL" id="KAK6115002.1"/>
    </source>
</evidence>
<feature type="domain" description="RNase H type-1" evidence="1">
    <location>
        <begin position="59"/>
        <end position="188"/>
    </location>
</feature>
<dbReference type="Proteomes" id="UP001318860">
    <property type="component" value="Unassembled WGS sequence"/>
</dbReference>
<dbReference type="CDD" id="cd06222">
    <property type="entry name" value="RNase_H_like"/>
    <property type="match status" value="1"/>
</dbReference>
<keyword evidence="3" id="KW-1185">Reference proteome</keyword>
<dbReference type="InterPro" id="IPR053151">
    <property type="entry name" value="RNase_H-like"/>
</dbReference>
<name>A0ABR0TYC5_REHGL</name>
<evidence type="ECO:0000259" key="1">
    <source>
        <dbReference type="PROSITE" id="PS50879"/>
    </source>
</evidence>
<dbReference type="InterPro" id="IPR036397">
    <property type="entry name" value="RNaseH_sf"/>
</dbReference>
<protein>
    <recommendedName>
        <fullName evidence="1">RNase H type-1 domain-containing protein</fullName>
    </recommendedName>
</protein>
<dbReference type="InterPro" id="IPR002156">
    <property type="entry name" value="RNaseH_domain"/>
</dbReference>
<dbReference type="InterPro" id="IPR044730">
    <property type="entry name" value="RNase_H-like_dom_plant"/>
</dbReference>